<proteinExistence type="predicted"/>
<evidence type="ECO:0000256" key="3">
    <source>
        <dbReference type="ARBA" id="ARBA00022679"/>
    </source>
</evidence>
<keyword evidence="4" id="KW-0819">tRNA processing</keyword>
<dbReference type="GO" id="GO:0008033">
    <property type="term" value="P:tRNA processing"/>
    <property type="evidence" value="ECO:0007669"/>
    <property type="project" value="UniProtKB-KW"/>
</dbReference>
<organism evidence="11">
    <name type="scientific">uncultured prokaryote</name>
    <dbReference type="NCBI Taxonomy" id="198431"/>
    <lineage>
        <taxon>unclassified sequences</taxon>
        <taxon>environmental samples</taxon>
    </lineage>
</organism>
<protein>
    <submittedName>
        <fullName evidence="11">PolyA polymerase family protein</fullName>
    </submittedName>
</protein>
<evidence type="ECO:0000256" key="1">
    <source>
        <dbReference type="ARBA" id="ARBA00001946"/>
    </source>
</evidence>
<dbReference type="GO" id="GO:0046872">
    <property type="term" value="F:metal ion binding"/>
    <property type="evidence" value="ECO:0007669"/>
    <property type="project" value="UniProtKB-KW"/>
</dbReference>
<name>H5SPZ7_9ZZZZ</name>
<keyword evidence="3" id="KW-0808">Transferase</keyword>
<dbReference type="CDD" id="cd05398">
    <property type="entry name" value="NT_ClassII-CCAase"/>
    <property type="match status" value="1"/>
</dbReference>
<dbReference type="PANTHER" id="PTHR47788">
    <property type="entry name" value="POLYA POLYMERASE"/>
    <property type="match status" value="1"/>
</dbReference>
<dbReference type="AlphaFoldDB" id="H5SPZ7"/>
<gene>
    <name evidence="11" type="ORF">HGMM_F55D02C33</name>
</gene>
<keyword evidence="5" id="KW-0548">Nucleotidyltransferase</keyword>
<evidence type="ECO:0000256" key="2">
    <source>
        <dbReference type="ARBA" id="ARBA00022555"/>
    </source>
</evidence>
<evidence type="ECO:0000256" key="9">
    <source>
        <dbReference type="ARBA" id="ARBA00022884"/>
    </source>
</evidence>
<dbReference type="InterPro" id="IPR052390">
    <property type="entry name" value="tRNA_nt/polyA_polymerase"/>
</dbReference>
<dbReference type="GO" id="GO:0000049">
    <property type="term" value="F:tRNA binding"/>
    <property type="evidence" value="ECO:0007669"/>
    <property type="project" value="UniProtKB-KW"/>
</dbReference>
<dbReference type="InterPro" id="IPR043519">
    <property type="entry name" value="NT_sf"/>
</dbReference>
<reference evidence="11" key="2">
    <citation type="journal article" date="2012" name="PLoS ONE">
        <title>A Deeply Branching Thermophilic Bacterium with an Ancient Acetyl-CoA Pathway Dominates a Subsurface Ecosystem.</title>
        <authorList>
            <person name="Takami H."/>
            <person name="Noguchi H."/>
            <person name="Takaki Y."/>
            <person name="Uchiyama I."/>
            <person name="Toyoda A."/>
            <person name="Nishi S."/>
            <person name="Chee G.-J."/>
            <person name="Arai W."/>
            <person name="Nunoura T."/>
            <person name="Itoh T."/>
            <person name="Hattori M."/>
            <person name="Takai K."/>
        </authorList>
    </citation>
    <scope>NUCLEOTIDE SEQUENCE</scope>
</reference>
<dbReference type="Gene3D" id="3.30.460.10">
    <property type="entry name" value="Beta Polymerase, domain 2"/>
    <property type="match status" value="1"/>
</dbReference>
<evidence type="ECO:0000256" key="8">
    <source>
        <dbReference type="ARBA" id="ARBA00022842"/>
    </source>
</evidence>
<comment type="cofactor">
    <cofactor evidence="1">
        <name>Mg(2+)</name>
        <dbReference type="ChEBI" id="CHEBI:18420"/>
    </cofactor>
</comment>
<evidence type="ECO:0000256" key="6">
    <source>
        <dbReference type="ARBA" id="ARBA00022723"/>
    </source>
</evidence>
<dbReference type="Gene3D" id="1.10.3090.10">
    <property type="entry name" value="cca-adding enzyme, domain 2"/>
    <property type="match status" value="1"/>
</dbReference>
<reference evidence="11" key="1">
    <citation type="journal article" date="2005" name="Environ. Microbiol.">
        <title>Genetic and functional properties of uncultivated thermophilic crenarchaeotes from a subsurface gold mine as revealed by analysis of genome fragments.</title>
        <authorList>
            <person name="Nunoura T."/>
            <person name="Hirayama H."/>
            <person name="Takami H."/>
            <person name="Oida H."/>
            <person name="Nishi S."/>
            <person name="Shimamura S."/>
            <person name="Suzuki Y."/>
            <person name="Inagaki F."/>
            <person name="Takai K."/>
            <person name="Nealson K.H."/>
            <person name="Horikoshi K."/>
        </authorList>
    </citation>
    <scope>NUCLEOTIDE SEQUENCE</scope>
</reference>
<dbReference type="Pfam" id="PF01743">
    <property type="entry name" value="PolyA_pol"/>
    <property type="match status" value="1"/>
</dbReference>
<dbReference type="GO" id="GO:0000166">
    <property type="term" value="F:nucleotide binding"/>
    <property type="evidence" value="ECO:0007669"/>
    <property type="project" value="UniProtKB-KW"/>
</dbReference>
<dbReference type="PANTHER" id="PTHR47788:SF1">
    <property type="entry name" value="A-ADDING TRNA NUCLEOTIDYLTRANSFERASE"/>
    <property type="match status" value="1"/>
</dbReference>
<sequence>MSKLFEHIFRVFDQFSKRKMPVYIIGGAVRDLLLQRPVSDVDFLIPWIDMEEAREIICSAFGSYPRLNRKFRTFNVIRPFCNFDFSMMREEFYKKPGELPEVRSGDLRTDLLRRDFTVNTMLMDSHFNIYDFIGGMEDIERKIIRTVTTVSFLEDPTRVLRGLRFAEHLNFNLADDFEILLRDAGEKRVFEGIEGHRIFAELKLAGKGIKRIYEVLCRAGIWSQMGLGFLEEKNLVKIICDEGEKWNGVEDFLKTLGKSIKEQHREIFAKKMKISKKHIKILEGGKY</sequence>
<dbReference type="GO" id="GO:0016779">
    <property type="term" value="F:nucleotidyltransferase activity"/>
    <property type="evidence" value="ECO:0007669"/>
    <property type="project" value="UniProtKB-KW"/>
</dbReference>
<keyword evidence="2" id="KW-0820">tRNA-binding</keyword>
<feature type="domain" description="Poly A polymerase head" evidence="10">
    <location>
        <begin position="22"/>
        <end position="145"/>
    </location>
</feature>
<dbReference type="InterPro" id="IPR002646">
    <property type="entry name" value="PolA_pol_head_dom"/>
</dbReference>
<keyword evidence="8" id="KW-0460">Magnesium</keyword>
<evidence type="ECO:0000259" key="10">
    <source>
        <dbReference type="Pfam" id="PF01743"/>
    </source>
</evidence>
<dbReference type="EMBL" id="AP011797">
    <property type="protein sequence ID" value="BAL58233.1"/>
    <property type="molecule type" value="Genomic_DNA"/>
</dbReference>
<evidence type="ECO:0000256" key="4">
    <source>
        <dbReference type="ARBA" id="ARBA00022694"/>
    </source>
</evidence>
<evidence type="ECO:0000313" key="11">
    <source>
        <dbReference type="EMBL" id="BAL58233.1"/>
    </source>
</evidence>
<keyword evidence="7" id="KW-0547">Nucleotide-binding</keyword>
<dbReference type="SUPFAM" id="SSF81301">
    <property type="entry name" value="Nucleotidyltransferase"/>
    <property type="match status" value="1"/>
</dbReference>
<evidence type="ECO:0000256" key="5">
    <source>
        <dbReference type="ARBA" id="ARBA00022695"/>
    </source>
</evidence>
<accession>H5SPZ7</accession>
<evidence type="ECO:0000256" key="7">
    <source>
        <dbReference type="ARBA" id="ARBA00022741"/>
    </source>
</evidence>
<keyword evidence="9" id="KW-0694">RNA-binding</keyword>
<dbReference type="SUPFAM" id="SSF81891">
    <property type="entry name" value="Poly A polymerase C-terminal region-like"/>
    <property type="match status" value="1"/>
</dbReference>
<keyword evidence="6" id="KW-0479">Metal-binding</keyword>